<evidence type="ECO:0000313" key="1">
    <source>
        <dbReference type="EMBL" id="MBB5140379.1"/>
    </source>
</evidence>
<dbReference type="Proteomes" id="UP000578449">
    <property type="component" value="Unassembled WGS sequence"/>
</dbReference>
<protein>
    <recommendedName>
        <fullName evidence="3">Radical SAM core domain-containing protein</fullName>
    </recommendedName>
</protein>
<dbReference type="InterPro" id="IPR058240">
    <property type="entry name" value="rSAM_sf"/>
</dbReference>
<reference evidence="1 2" key="1">
    <citation type="submission" date="2020-08" db="EMBL/GenBank/DDBJ databases">
        <title>Genomic Encyclopedia of Type Strains, Phase IV (KMG-IV): sequencing the most valuable type-strain genomes for metagenomic binning, comparative biology and taxonomic classification.</title>
        <authorList>
            <person name="Goeker M."/>
        </authorList>
    </citation>
    <scope>NUCLEOTIDE SEQUENCE [LARGE SCALE GENOMIC DNA]</scope>
    <source>
        <strain evidence="1 2">DSM 45615</strain>
    </source>
</reference>
<dbReference type="PANTHER" id="PTHR11228">
    <property type="entry name" value="RADICAL SAM DOMAIN PROTEIN"/>
    <property type="match status" value="1"/>
</dbReference>
<evidence type="ECO:0008006" key="3">
    <source>
        <dbReference type="Google" id="ProtNLM"/>
    </source>
</evidence>
<accession>A0A840PN67</accession>
<organism evidence="1 2">
    <name type="scientific">Thermocatellispora tengchongensis</name>
    <dbReference type="NCBI Taxonomy" id="1073253"/>
    <lineage>
        <taxon>Bacteria</taxon>
        <taxon>Bacillati</taxon>
        <taxon>Actinomycetota</taxon>
        <taxon>Actinomycetes</taxon>
        <taxon>Streptosporangiales</taxon>
        <taxon>Streptosporangiaceae</taxon>
        <taxon>Thermocatellispora</taxon>
    </lineage>
</organism>
<dbReference type="InterPro" id="IPR013785">
    <property type="entry name" value="Aldolase_TIM"/>
</dbReference>
<dbReference type="SUPFAM" id="SSF102114">
    <property type="entry name" value="Radical SAM enzymes"/>
    <property type="match status" value="1"/>
</dbReference>
<comment type="caution">
    <text evidence="1">The sequence shown here is derived from an EMBL/GenBank/DDBJ whole genome shotgun (WGS) entry which is preliminary data.</text>
</comment>
<dbReference type="Gene3D" id="3.20.20.70">
    <property type="entry name" value="Aldolase class I"/>
    <property type="match status" value="1"/>
</dbReference>
<gene>
    <name evidence="1" type="ORF">HNP84_010146</name>
</gene>
<dbReference type="InterPro" id="IPR050377">
    <property type="entry name" value="Radical_SAM_PqqE_MftC-like"/>
</dbReference>
<dbReference type="EMBL" id="JACHGN010000042">
    <property type="protein sequence ID" value="MBB5140379.1"/>
    <property type="molecule type" value="Genomic_DNA"/>
</dbReference>
<name>A0A840PN67_9ACTN</name>
<proteinExistence type="predicted"/>
<dbReference type="PANTHER" id="PTHR11228:SF7">
    <property type="entry name" value="PQQA PEPTIDE CYCLASE"/>
    <property type="match status" value="1"/>
</dbReference>
<sequence length="247" mass="27869">MVANRLLELGVEKISYSGGEPFEYPLFSRLVSHVSGLGMLQLVTTNGDRLSTGVPDWVKSFEYIKLSFYGPRPVHDRLMGRGNYDQQLSLAGRLISAHNVTVGANYMLSTESVHHVREFLADMAVIGFNDVLFQTYIYNRRTHVDSRFALHDTKQVIAGLRDAVSGYANRLPGGMKAHDYSQRHWYIVLDDLGRLTLPSSATEPDFIMGRVTDDVLQVEPEVRTSARSALETIWKRRYETDAIVDLS</sequence>
<dbReference type="AlphaFoldDB" id="A0A840PN67"/>
<evidence type="ECO:0000313" key="2">
    <source>
        <dbReference type="Proteomes" id="UP000578449"/>
    </source>
</evidence>
<keyword evidence="2" id="KW-1185">Reference proteome</keyword>